<protein>
    <submittedName>
        <fullName evidence="4">HigA family addiction module antidote protein</fullName>
    </submittedName>
</protein>
<comment type="similarity">
    <text evidence="1">Belongs to the short-chain fatty acyl-CoA assimilation regulator (ScfR) family.</text>
</comment>
<evidence type="ECO:0000313" key="5">
    <source>
        <dbReference type="Proteomes" id="UP000823935"/>
    </source>
</evidence>
<dbReference type="Pfam" id="PF06114">
    <property type="entry name" value="Peptidase_M78"/>
    <property type="match status" value="1"/>
</dbReference>
<dbReference type="CDD" id="cd00093">
    <property type="entry name" value="HTH_XRE"/>
    <property type="match status" value="1"/>
</dbReference>
<dbReference type="Pfam" id="PF01381">
    <property type="entry name" value="HTH_3"/>
    <property type="match status" value="1"/>
</dbReference>
<reference evidence="4" key="1">
    <citation type="submission" date="2020-10" db="EMBL/GenBank/DDBJ databases">
        <authorList>
            <person name="Gilroy R."/>
        </authorList>
    </citation>
    <scope>NUCLEOTIDE SEQUENCE</scope>
    <source>
        <strain evidence="4">CHK190-19873</strain>
    </source>
</reference>
<keyword evidence="2" id="KW-0238">DNA-binding</keyword>
<dbReference type="EMBL" id="DVIQ01000003">
    <property type="protein sequence ID" value="HIS29993.1"/>
    <property type="molecule type" value="Genomic_DNA"/>
</dbReference>
<comment type="caution">
    <text evidence="4">The sequence shown here is derived from an EMBL/GenBank/DDBJ whole genome shotgun (WGS) entry which is preliminary data.</text>
</comment>
<evidence type="ECO:0000256" key="1">
    <source>
        <dbReference type="ARBA" id="ARBA00007227"/>
    </source>
</evidence>
<dbReference type="InterPro" id="IPR001387">
    <property type="entry name" value="Cro/C1-type_HTH"/>
</dbReference>
<dbReference type="InterPro" id="IPR010359">
    <property type="entry name" value="IrrE_HExxH"/>
</dbReference>
<dbReference type="SMART" id="SM00530">
    <property type="entry name" value="HTH_XRE"/>
    <property type="match status" value="1"/>
</dbReference>
<dbReference type="SUPFAM" id="SSF47413">
    <property type="entry name" value="lambda repressor-like DNA-binding domains"/>
    <property type="match status" value="1"/>
</dbReference>
<dbReference type="InterPro" id="IPR013430">
    <property type="entry name" value="Toxin_antidote_HigA"/>
</dbReference>
<proteinExistence type="inferred from homology"/>
<evidence type="ECO:0000259" key="3">
    <source>
        <dbReference type="PROSITE" id="PS50943"/>
    </source>
</evidence>
<dbReference type="Proteomes" id="UP000823935">
    <property type="component" value="Unassembled WGS sequence"/>
</dbReference>
<dbReference type="GO" id="GO:0003677">
    <property type="term" value="F:DNA binding"/>
    <property type="evidence" value="ECO:0007669"/>
    <property type="project" value="UniProtKB-KW"/>
</dbReference>
<feature type="domain" description="HTH cro/C1-type" evidence="3">
    <location>
        <begin position="19"/>
        <end position="73"/>
    </location>
</feature>
<dbReference type="AlphaFoldDB" id="A0A9D1EQ66"/>
<reference evidence="4" key="2">
    <citation type="journal article" date="2021" name="PeerJ">
        <title>Extensive microbial diversity within the chicken gut microbiome revealed by metagenomics and culture.</title>
        <authorList>
            <person name="Gilroy R."/>
            <person name="Ravi A."/>
            <person name="Getino M."/>
            <person name="Pursley I."/>
            <person name="Horton D.L."/>
            <person name="Alikhan N.F."/>
            <person name="Baker D."/>
            <person name="Gharbi K."/>
            <person name="Hall N."/>
            <person name="Watson M."/>
            <person name="Adriaenssens E.M."/>
            <person name="Foster-Nyarko E."/>
            <person name="Jarju S."/>
            <person name="Secka A."/>
            <person name="Antonio M."/>
            <person name="Oren A."/>
            <person name="Chaudhuri R.R."/>
            <person name="La Ragione R."/>
            <person name="Hildebrand F."/>
            <person name="Pallen M.J."/>
        </authorList>
    </citation>
    <scope>NUCLEOTIDE SEQUENCE</scope>
    <source>
        <strain evidence="4">CHK190-19873</strain>
    </source>
</reference>
<name>A0A9D1EQ66_9FIRM</name>
<gene>
    <name evidence="4" type="ORF">IAB44_00350</name>
</gene>
<accession>A0A9D1EQ66</accession>
<organism evidence="4 5">
    <name type="scientific">Candidatus Limivivens intestinipullorum</name>
    <dbReference type="NCBI Taxonomy" id="2840858"/>
    <lineage>
        <taxon>Bacteria</taxon>
        <taxon>Bacillati</taxon>
        <taxon>Bacillota</taxon>
        <taxon>Clostridia</taxon>
        <taxon>Lachnospirales</taxon>
        <taxon>Lachnospiraceae</taxon>
        <taxon>Lachnospiraceae incertae sedis</taxon>
        <taxon>Candidatus Limivivens</taxon>
    </lineage>
</organism>
<dbReference type="PROSITE" id="PS50943">
    <property type="entry name" value="HTH_CROC1"/>
    <property type="match status" value="1"/>
</dbReference>
<dbReference type="PANTHER" id="PTHR36924">
    <property type="entry name" value="ANTITOXIN HIGA-1"/>
    <property type="match status" value="1"/>
</dbReference>
<dbReference type="InterPro" id="IPR010982">
    <property type="entry name" value="Lambda_DNA-bd_dom_sf"/>
</dbReference>
<evidence type="ECO:0000313" key="4">
    <source>
        <dbReference type="EMBL" id="HIS29993.1"/>
    </source>
</evidence>
<dbReference type="NCBIfam" id="TIGR02607">
    <property type="entry name" value="antidote_HigA"/>
    <property type="match status" value="1"/>
</dbReference>
<dbReference type="PANTHER" id="PTHR36924:SF1">
    <property type="entry name" value="ANTITOXIN HIGA-1"/>
    <property type="match status" value="1"/>
</dbReference>
<dbReference type="Gene3D" id="1.10.260.40">
    <property type="entry name" value="lambda repressor-like DNA-binding domains"/>
    <property type="match status" value="1"/>
</dbReference>
<sequence length="362" mass="41759">MSNYVEYNDKIAFHPGYYIKEMIDESGLTQEDFAKRLDTTPKNLSCLVRGEQSLSIDIAVKLSRMLGTTVDYWLNLQKGYDVLIAEFQSMKELEQEKRIFKYLEYAYFRDQFGLPDLPRKTDEQLKSVREFLRVATLRVFAKPDMAVSFREMAGKMSEANTVRANIMVQIAVNEALKTNAPKFNKRKFEKTVDYALTLTTRHQEFFPLIKNAFAESGVVFVILPNLPGSGINGATKKVGQNVLLMVNDRRLYSDTFWFTLFHEIGHIMNGDYGITFADADDSQEDAADRYAEDKLIPPELYQQFLQTEDFTEASIRKFAASIRRDPGIVLGRLQNDRKIPFTDTVLSKTLRHRYKIVTVRHC</sequence>
<evidence type="ECO:0000256" key="2">
    <source>
        <dbReference type="ARBA" id="ARBA00023125"/>
    </source>
</evidence>